<name>A0ABU1N9M3_9BURK</name>
<reference evidence="1 2" key="1">
    <citation type="submission" date="2023-07" db="EMBL/GenBank/DDBJ databases">
        <title>Sorghum-associated microbial communities from plants grown in Nebraska, USA.</title>
        <authorList>
            <person name="Schachtman D."/>
        </authorList>
    </citation>
    <scope>NUCLEOTIDE SEQUENCE [LARGE SCALE GENOMIC DNA]</scope>
    <source>
        <strain evidence="1 2">DS1781</strain>
    </source>
</reference>
<organism evidence="1 2">
    <name type="scientific">Variovorax soli</name>
    <dbReference type="NCBI Taxonomy" id="376815"/>
    <lineage>
        <taxon>Bacteria</taxon>
        <taxon>Pseudomonadati</taxon>
        <taxon>Pseudomonadota</taxon>
        <taxon>Betaproteobacteria</taxon>
        <taxon>Burkholderiales</taxon>
        <taxon>Comamonadaceae</taxon>
        <taxon>Variovorax</taxon>
    </lineage>
</organism>
<protein>
    <submittedName>
        <fullName evidence="1">Uncharacterized protein</fullName>
    </submittedName>
</protein>
<evidence type="ECO:0000313" key="1">
    <source>
        <dbReference type="EMBL" id="MDR6535129.1"/>
    </source>
</evidence>
<keyword evidence="2" id="KW-1185">Reference proteome</keyword>
<gene>
    <name evidence="1" type="ORF">J2739_000889</name>
</gene>
<dbReference type="EMBL" id="JAVDRF010000002">
    <property type="protein sequence ID" value="MDR6535129.1"/>
    <property type="molecule type" value="Genomic_DNA"/>
</dbReference>
<sequence length="74" mass="8094">MSYRVLQLVAKGPLPMIFTSVEDIEALRILKDGGWVKVSFSAPAGRKGTATVTELTPLGRFAMQFVQPDDKDTP</sequence>
<evidence type="ECO:0000313" key="2">
    <source>
        <dbReference type="Proteomes" id="UP001184230"/>
    </source>
</evidence>
<comment type="caution">
    <text evidence="1">The sequence shown here is derived from an EMBL/GenBank/DDBJ whole genome shotgun (WGS) entry which is preliminary data.</text>
</comment>
<dbReference type="Proteomes" id="UP001184230">
    <property type="component" value="Unassembled WGS sequence"/>
</dbReference>
<accession>A0ABU1N9M3</accession>
<proteinExistence type="predicted"/>